<evidence type="ECO:0000256" key="1">
    <source>
        <dbReference type="ARBA" id="ARBA00004651"/>
    </source>
</evidence>
<dbReference type="NCBIfam" id="TIGR01494">
    <property type="entry name" value="ATPase_P-type"/>
    <property type="match status" value="1"/>
</dbReference>
<evidence type="ECO:0000256" key="7">
    <source>
        <dbReference type="ARBA" id="ARBA00022723"/>
    </source>
</evidence>
<keyword evidence="21" id="KW-1003">Cell membrane</keyword>
<dbReference type="InterPro" id="IPR006122">
    <property type="entry name" value="HMA_Cu_ion-bd"/>
</dbReference>
<dbReference type="InterPro" id="IPR008250">
    <property type="entry name" value="ATPase_P-typ_transduc_dom_A_sf"/>
</dbReference>
<dbReference type="AlphaFoldDB" id="A0A6N8U8C4"/>
<dbReference type="SUPFAM" id="SSF55008">
    <property type="entry name" value="HMA, heavy metal-associated domain"/>
    <property type="match status" value="2"/>
</dbReference>
<dbReference type="SUPFAM" id="SSF81665">
    <property type="entry name" value="Calcium ATPase, transmembrane domain M"/>
    <property type="match status" value="1"/>
</dbReference>
<dbReference type="InterPro" id="IPR036163">
    <property type="entry name" value="HMA_dom_sf"/>
</dbReference>
<keyword evidence="14 21" id="KW-1133">Transmembrane helix</keyword>
<evidence type="ECO:0000259" key="22">
    <source>
        <dbReference type="PROSITE" id="PS50846"/>
    </source>
</evidence>
<dbReference type="SUPFAM" id="SSF56784">
    <property type="entry name" value="HAD-like"/>
    <property type="match status" value="1"/>
</dbReference>
<evidence type="ECO:0000256" key="10">
    <source>
        <dbReference type="ARBA" id="ARBA00022796"/>
    </source>
</evidence>
<feature type="transmembrane region" description="Helical" evidence="21">
    <location>
        <begin position="148"/>
        <end position="167"/>
    </location>
</feature>
<feature type="transmembrane region" description="Helical" evidence="21">
    <location>
        <begin position="187"/>
        <end position="210"/>
    </location>
</feature>
<comment type="similarity">
    <text evidence="2 21">Belongs to the cation transport ATPase (P-type) (TC 3.A.3) family. Type IB subfamily.</text>
</comment>
<dbReference type="SFLD" id="SFLDF00027">
    <property type="entry name" value="p-type_atpase"/>
    <property type="match status" value="1"/>
</dbReference>
<dbReference type="Gene3D" id="3.40.1110.10">
    <property type="entry name" value="Calcium-transporting ATPase, cytoplasmic domain N"/>
    <property type="match status" value="1"/>
</dbReference>
<keyword evidence="17 21" id="KW-0472">Membrane</keyword>
<dbReference type="SFLD" id="SFLDS00003">
    <property type="entry name" value="Haloacid_Dehalogenase"/>
    <property type="match status" value="1"/>
</dbReference>
<keyword evidence="13" id="KW-1278">Translocase</keyword>
<dbReference type="Proteomes" id="UP000434036">
    <property type="component" value="Unassembled WGS sequence"/>
</dbReference>
<evidence type="ECO:0000313" key="23">
    <source>
        <dbReference type="EMBL" id="MXQ72963.1"/>
    </source>
</evidence>
<evidence type="ECO:0000256" key="9">
    <source>
        <dbReference type="ARBA" id="ARBA00022741"/>
    </source>
</evidence>
<dbReference type="PROSITE" id="PS50846">
    <property type="entry name" value="HMA_2"/>
    <property type="match status" value="2"/>
</dbReference>
<dbReference type="Pfam" id="PF00702">
    <property type="entry name" value="Hydrolase"/>
    <property type="match status" value="1"/>
</dbReference>
<comment type="caution">
    <text evidence="23">The sequence shown here is derived from an EMBL/GenBank/DDBJ whole genome shotgun (WGS) entry which is preliminary data.</text>
</comment>
<dbReference type="Gene3D" id="2.70.150.10">
    <property type="entry name" value="Calcium-transporting ATPase, cytoplasmic transduction domain A"/>
    <property type="match status" value="1"/>
</dbReference>
<dbReference type="InterPro" id="IPR027256">
    <property type="entry name" value="P-typ_ATPase_IB"/>
</dbReference>
<evidence type="ECO:0000256" key="16">
    <source>
        <dbReference type="ARBA" id="ARBA00023065"/>
    </source>
</evidence>
<dbReference type="PRINTS" id="PR00119">
    <property type="entry name" value="CATATPASE"/>
</dbReference>
<keyword evidence="6 21" id="KW-0812">Transmembrane</keyword>
<dbReference type="NCBIfam" id="TIGR00003">
    <property type="entry name" value="copper ion binding protein"/>
    <property type="match status" value="1"/>
</dbReference>
<dbReference type="GO" id="GO:0005524">
    <property type="term" value="F:ATP binding"/>
    <property type="evidence" value="ECO:0007669"/>
    <property type="project" value="UniProtKB-UniRule"/>
</dbReference>
<evidence type="ECO:0000256" key="12">
    <source>
        <dbReference type="ARBA" id="ARBA00022842"/>
    </source>
</evidence>
<feature type="transmembrane region" description="Helical" evidence="21">
    <location>
        <begin position="433"/>
        <end position="454"/>
    </location>
</feature>
<name>A0A6N8U8C4_9FIRM</name>
<dbReference type="NCBIfam" id="TIGR01511">
    <property type="entry name" value="ATPase-IB1_Cu"/>
    <property type="match status" value="1"/>
</dbReference>
<comment type="subcellular location">
    <subcellularLocation>
        <location evidence="1">Cell membrane</location>
        <topology evidence="1">Multi-pass membrane protein</topology>
    </subcellularLocation>
</comment>
<dbReference type="FunFam" id="2.70.150.10:FF:000002">
    <property type="entry name" value="Copper-transporting ATPase 1, putative"/>
    <property type="match status" value="1"/>
</dbReference>
<dbReference type="InterPro" id="IPR023299">
    <property type="entry name" value="ATPase_P-typ_cyto_dom_N"/>
</dbReference>
<proteinExistence type="inferred from homology"/>
<evidence type="ECO:0000256" key="17">
    <source>
        <dbReference type="ARBA" id="ARBA00023136"/>
    </source>
</evidence>
<dbReference type="Pfam" id="PF00403">
    <property type="entry name" value="HMA"/>
    <property type="match status" value="2"/>
</dbReference>
<keyword evidence="11 21" id="KW-0067">ATP-binding</keyword>
<dbReference type="PROSITE" id="PS00154">
    <property type="entry name" value="ATPASE_E1_E2"/>
    <property type="match status" value="1"/>
</dbReference>
<feature type="transmembrane region" description="Helical" evidence="21">
    <location>
        <begin position="249"/>
        <end position="268"/>
    </location>
</feature>
<evidence type="ECO:0000256" key="18">
    <source>
        <dbReference type="ARBA" id="ARBA00029719"/>
    </source>
</evidence>
<dbReference type="Pfam" id="PF00122">
    <property type="entry name" value="E1-E2_ATPase"/>
    <property type="match status" value="1"/>
</dbReference>
<evidence type="ECO:0000256" key="13">
    <source>
        <dbReference type="ARBA" id="ARBA00022967"/>
    </source>
</evidence>
<keyword evidence="16" id="KW-0406">Ion transport</keyword>
<evidence type="ECO:0000256" key="3">
    <source>
        <dbReference type="ARBA" id="ARBA00012517"/>
    </source>
</evidence>
<feature type="transmembrane region" description="Helical" evidence="21">
    <location>
        <begin position="772"/>
        <end position="791"/>
    </location>
</feature>
<dbReference type="Gene3D" id="3.30.70.100">
    <property type="match status" value="2"/>
</dbReference>
<reference evidence="23 24" key="2">
    <citation type="submission" date="2020-01" db="EMBL/GenBank/DDBJ databases">
        <title>Clostridiaceae sp. nov. isolated from the gut of human by culturomics.</title>
        <authorList>
            <person name="Chang Y."/>
        </authorList>
    </citation>
    <scope>NUCLEOTIDE SEQUENCE [LARGE SCALE GENOMIC DNA]</scope>
    <source>
        <strain evidence="23 24">DONG20-135</strain>
    </source>
</reference>
<dbReference type="InterPro" id="IPR023298">
    <property type="entry name" value="ATPase_P-typ_TM_dom_sf"/>
</dbReference>
<evidence type="ECO:0000256" key="11">
    <source>
        <dbReference type="ARBA" id="ARBA00022840"/>
    </source>
</evidence>
<dbReference type="CDD" id="cd00371">
    <property type="entry name" value="HMA"/>
    <property type="match status" value="2"/>
</dbReference>
<dbReference type="PRINTS" id="PR00943">
    <property type="entry name" value="CUATPASE"/>
</dbReference>
<dbReference type="EC" id="7.2.2.8" evidence="3"/>
<feature type="domain" description="HMA" evidence="22">
    <location>
        <begin position="63"/>
        <end position="129"/>
    </location>
</feature>
<accession>A0A6N8U8C4</accession>
<dbReference type="FunFam" id="3.30.70.100:FF:000005">
    <property type="entry name" value="Copper-exporting P-type ATPase A"/>
    <property type="match status" value="1"/>
</dbReference>
<dbReference type="InterPro" id="IPR044492">
    <property type="entry name" value="P_typ_ATPase_HD_dom"/>
</dbReference>
<dbReference type="CDD" id="cd02094">
    <property type="entry name" value="P-type_ATPase_Cu-like"/>
    <property type="match status" value="1"/>
</dbReference>
<feature type="transmembrane region" description="Helical" evidence="21">
    <location>
        <begin position="744"/>
        <end position="766"/>
    </location>
</feature>
<evidence type="ECO:0000256" key="8">
    <source>
        <dbReference type="ARBA" id="ARBA00022737"/>
    </source>
</evidence>
<keyword evidence="15" id="KW-0186">Copper</keyword>
<feature type="transmembrane region" description="Helical" evidence="21">
    <location>
        <begin position="222"/>
        <end position="243"/>
    </location>
</feature>
<evidence type="ECO:0000256" key="2">
    <source>
        <dbReference type="ARBA" id="ARBA00006024"/>
    </source>
</evidence>
<dbReference type="GO" id="GO:0016887">
    <property type="term" value="F:ATP hydrolysis activity"/>
    <property type="evidence" value="ECO:0007669"/>
    <property type="project" value="InterPro"/>
</dbReference>
<dbReference type="SUPFAM" id="SSF81653">
    <property type="entry name" value="Calcium ATPase, transduction domain A"/>
    <property type="match status" value="1"/>
</dbReference>
<keyword evidence="9 21" id="KW-0547">Nucleotide-binding</keyword>
<keyword evidence="8" id="KW-0677">Repeat</keyword>
<gene>
    <name evidence="23" type="ORF">GSF08_03300</name>
</gene>
<evidence type="ECO:0000256" key="4">
    <source>
        <dbReference type="ARBA" id="ARBA00015102"/>
    </source>
</evidence>
<reference evidence="23 24" key="1">
    <citation type="submission" date="2019-12" db="EMBL/GenBank/DDBJ databases">
        <authorList>
            <person name="Yang R."/>
        </authorList>
    </citation>
    <scope>NUCLEOTIDE SEQUENCE [LARGE SCALE GENOMIC DNA]</scope>
    <source>
        <strain evidence="23 24">DONG20-135</strain>
    </source>
</reference>
<keyword evidence="12" id="KW-0460">Magnesium</keyword>
<dbReference type="SUPFAM" id="SSF81660">
    <property type="entry name" value="Metal cation-transporting ATPase, ATP-binding domain N"/>
    <property type="match status" value="1"/>
</dbReference>
<dbReference type="PANTHER" id="PTHR43520">
    <property type="entry name" value="ATP7, ISOFORM B"/>
    <property type="match status" value="1"/>
</dbReference>
<dbReference type="InterPro" id="IPR018303">
    <property type="entry name" value="ATPase_P-typ_P_site"/>
</dbReference>
<evidence type="ECO:0000256" key="19">
    <source>
        <dbReference type="ARBA" id="ARBA00033239"/>
    </source>
</evidence>
<dbReference type="NCBIfam" id="TIGR01525">
    <property type="entry name" value="ATPase-IB_hvy"/>
    <property type="match status" value="1"/>
</dbReference>
<keyword evidence="10" id="KW-0187">Copper transport</keyword>
<dbReference type="SFLD" id="SFLDG00002">
    <property type="entry name" value="C1.7:_P-type_atpase_like"/>
    <property type="match status" value="1"/>
</dbReference>
<dbReference type="GO" id="GO:0005886">
    <property type="term" value="C:plasma membrane"/>
    <property type="evidence" value="ECO:0007669"/>
    <property type="project" value="UniProtKB-SubCell"/>
</dbReference>
<dbReference type="InterPro" id="IPR059000">
    <property type="entry name" value="ATPase_P-type_domA"/>
</dbReference>
<comment type="catalytic activity">
    <reaction evidence="20">
        <text>Cu(+)(in) + ATP + H2O = Cu(+)(out) + ADP + phosphate + H(+)</text>
        <dbReference type="Rhea" id="RHEA:25792"/>
        <dbReference type="ChEBI" id="CHEBI:15377"/>
        <dbReference type="ChEBI" id="CHEBI:15378"/>
        <dbReference type="ChEBI" id="CHEBI:30616"/>
        <dbReference type="ChEBI" id="CHEBI:43474"/>
        <dbReference type="ChEBI" id="CHEBI:49552"/>
        <dbReference type="ChEBI" id="CHEBI:456216"/>
        <dbReference type="EC" id="7.2.2.8"/>
    </reaction>
</comment>
<evidence type="ECO:0000256" key="14">
    <source>
        <dbReference type="ARBA" id="ARBA00022989"/>
    </source>
</evidence>
<dbReference type="EMBL" id="WUUQ01000001">
    <property type="protein sequence ID" value="MXQ72963.1"/>
    <property type="molecule type" value="Genomic_DNA"/>
</dbReference>
<feature type="transmembrane region" description="Helical" evidence="21">
    <location>
        <begin position="405"/>
        <end position="427"/>
    </location>
</feature>
<dbReference type="Gene3D" id="3.40.50.1000">
    <property type="entry name" value="HAD superfamily/HAD-like"/>
    <property type="match status" value="1"/>
</dbReference>
<dbReference type="InterPro" id="IPR036412">
    <property type="entry name" value="HAD-like_sf"/>
</dbReference>
<dbReference type="GO" id="GO:0043682">
    <property type="term" value="F:P-type divalent copper transporter activity"/>
    <property type="evidence" value="ECO:0007669"/>
    <property type="project" value="TreeGrafter"/>
</dbReference>
<feature type="domain" description="HMA" evidence="22">
    <location>
        <begin position="1"/>
        <end position="57"/>
    </location>
</feature>
<evidence type="ECO:0000256" key="5">
    <source>
        <dbReference type="ARBA" id="ARBA00022448"/>
    </source>
</evidence>
<evidence type="ECO:0000256" key="15">
    <source>
        <dbReference type="ARBA" id="ARBA00023008"/>
    </source>
</evidence>
<keyword evidence="24" id="KW-1185">Reference proteome</keyword>
<evidence type="ECO:0000256" key="6">
    <source>
        <dbReference type="ARBA" id="ARBA00022692"/>
    </source>
</evidence>
<dbReference type="InterPro" id="IPR017969">
    <property type="entry name" value="Heavy-metal-associated_CS"/>
</dbReference>
<keyword evidence="7 21" id="KW-0479">Metal-binding</keyword>
<evidence type="ECO:0000256" key="21">
    <source>
        <dbReference type="RuleBase" id="RU362081"/>
    </source>
</evidence>
<dbReference type="InterPro" id="IPR001757">
    <property type="entry name" value="P_typ_ATPase"/>
</dbReference>
<protein>
    <recommendedName>
        <fullName evidence="4">Copper-exporting P-type ATPase</fullName>
        <ecNumber evidence="3">7.2.2.8</ecNumber>
    </recommendedName>
    <alternativeName>
        <fullName evidence="18">Copper-exporting P-type ATPase A</fullName>
    </alternativeName>
    <alternativeName>
        <fullName evidence="19">Cu(+)-exporting ATPase</fullName>
    </alternativeName>
</protein>
<keyword evidence="5" id="KW-0813">Transport</keyword>
<dbReference type="PANTHER" id="PTHR43520:SF8">
    <property type="entry name" value="P-TYPE CU(+) TRANSPORTER"/>
    <property type="match status" value="1"/>
</dbReference>
<evidence type="ECO:0000313" key="24">
    <source>
        <dbReference type="Proteomes" id="UP000434036"/>
    </source>
</evidence>
<dbReference type="InterPro" id="IPR006121">
    <property type="entry name" value="HMA_dom"/>
</dbReference>
<dbReference type="InterPro" id="IPR023214">
    <property type="entry name" value="HAD_sf"/>
</dbReference>
<organism evidence="23 24">
    <name type="scientific">Copranaerobaculum intestinale</name>
    <dbReference type="NCBI Taxonomy" id="2692629"/>
    <lineage>
        <taxon>Bacteria</taxon>
        <taxon>Bacillati</taxon>
        <taxon>Bacillota</taxon>
        <taxon>Erysipelotrichia</taxon>
        <taxon>Erysipelotrichales</taxon>
        <taxon>Erysipelotrichaceae</taxon>
        <taxon>Copranaerobaculum</taxon>
    </lineage>
</organism>
<dbReference type="GO" id="GO:0140581">
    <property type="term" value="F:P-type monovalent copper transporter activity"/>
    <property type="evidence" value="ECO:0007669"/>
    <property type="project" value="UniProtKB-EC"/>
</dbReference>
<dbReference type="GO" id="GO:0055070">
    <property type="term" value="P:copper ion homeostasis"/>
    <property type="evidence" value="ECO:0007669"/>
    <property type="project" value="TreeGrafter"/>
</dbReference>
<sequence length="797" mass="86195">MSCSACAAAVERICKRVDGVEHAEVNLVMNQATIESEQPIAIETYNEALQKAGFTLHEIHENKEINLQINGMSCSSCSSAVERVLNRMEGIEQANVNLLTNSAHIVYDPKVVKVSEMLHAIKKAGYEGSIPKNQEPHIETKDRVNLKIYVTLALAAVLLYIGMSHMLGNIELPLPAFIHYEKNPVNFALIQMILATLILIIGKHFFINGIRSLVHLAPNMDTLVAIGTGSAYLYSWYSFITILEGNMHGVHGLYFESAGVVVALVMFGKHLEARSKQKTYGAIQALLSLRPTTTVLLKNGEEIVIDSSEAMIGDTLLVKAGEAIPLDGVILEGESSVDESMLTGESMPLDKHAGDSLIGGTLNLTGRIQMEVTAVSEDTVLSKIIKMVEEAQGKKAPIARIADRISLYFVPTVMVIALIASISWFIAKQDMTFSLTIFVSVLVIACPCALGLATPTAIMVGTGKAAQNGIFMKSGEALETAGSIDTIVFDKTGTLTMGKPTVVAMESSDKKQLLALASAAESGSKHPLSIAIVKAAETEKLEIPKAEQVMTRNGLGVQAMYQDQPLLVGNRRLMEKQQLSTKAYTEIETQWQNKGYTVVWVAYGKAVLGLLAIADQVKEESHEVIENLLKQNIDVIMMTGDHPRSAKTIAVNIGITHVIAEVLPEGKGEEIKKLQSQGKRVAMVGDGINDAVALTQSDIGIAIGSGSDVAVESADIVLMKDKIEDVWTAVRLSRAVMRNIKQNLFWAFFYNTLGIPIAAGILYLFGGPLLNPIFAGAAMAFSSVSVVSNALRLRYFK</sequence>
<evidence type="ECO:0000256" key="20">
    <source>
        <dbReference type="ARBA" id="ARBA00049289"/>
    </source>
</evidence>
<dbReference type="GO" id="GO:0005507">
    <property type="term" value="F:copper ion binding"/>
    <property type="evidence" value="ECO:0007669"/>
    <property type="project" value="InterPro"/>
</dbReference>
<dbReference type="PROSITE" id="PS01047">
    <property type="entry name" value="HMA_1"/>
    <property type="match status" value="1"/>
</dbReference>